<accession>A0ABW3JLM1</accession>
<sequence>MNFNDPFDTFHPAKITEISNAKFVELYCKSSKRKFNKKHLIGILDKTISKQQFYDFCQEHIDYIFDFNESNENQLFKSKVDFLNQLKNVEESKNDFLENIGGFFMTVKSRLQATIQETLYNIRQEKFAKIGVCCFSKNNNNLLMWSHYADSHQGICLEFDSEYEPFSKAFEVEYKSEIPNVNSDLLFEEEENAESIKKLLSFKSIDWKHEEEMRVFHQESNKSYFYPIRSLKAIYFGLKANPSDVEMICSIFKSKNPDVKFYRMKKLDKTFGIEAEQFHYNTVIEIQSSLILIISNLFSNNEFTQEELVTKGRIEIPEIQLKAHLDDLKNKNILIKHKEKYKLNR</sequence>
<protein>
    <submittedName>
        <fullName evidence="1">DUF2971 domain-containing protein</fullName>
    </submittedName>
</protein>
<dbReference type="InterPro" id="IPR021352">
    <property type="entry name" value="DUF2971"/>
</dbReference>
<comment type="caution">
    <text evidence="1">The sequence shown here is derived from an EMBL/GenBank/DDBJ whole genome shotgun (WGS) entry which is preliminary data.</text>
</comment>
<evidence type="ECO:0000313" key="2">
    <source>
        <dbReference type="Proteomes" id="UP001597061"/>
    </source>
</evidence>
<dbReference type="Proteomes" id="UP001597061">
    <property type="component" value="Unassembled WGS sequence"/>
</dbReference>
<organism evidence="1 2">
    <name type="scientific">Mariniflexile jejuense</name>
    <dbReference type="NCBI Taxonomy" id="1173582"/>
    <lineage>
        <taxon>Bacteria</taxon>
        <taxon>Pseudomonadati</taxon>
        <taxon>Bacteroidota</taxon>
        <taxon>Flavobacteriia</taxon>
        <taxon>Flavobacteriales</taxon>
        <taxon>Flavobacteriaceae</taxon>
        <taxon>Mariniflexile</taxon>
    </lineage>
</organism>
<keyword evidence="2" id="KW-1185">Reference proteome</keyword>
<reference evidence="2" key="1">
    <citation type="journal article" date="2019" name="Int. J. Syst. Evol. Microbiol.">
        <title>The Global Catalogue of Microorganisms (GCM) 10K type strain sequencing project: providing services to taxonomists for standard genome sequencing and annotation.</title>
        <authorList>
            <consortium name="The Broad Institute Genomics Platform"/>
            <consortium name="The Broad Institute Genome Sequencing Center for Infectious Disease"/>
            <person name="Wu L."/>
            <person name="Ma J."/>
        </authorList>
    </citation>
    <scope>NUCLEOTIDE SEQUENCE [LARGE SCALE GENOMIC DNA]</scope>
    <source>
        <strain evidence="2">CCUG 62414</strain>
    </source>
</reference>
<dbReference type="EMBL" id="JBHTJI010000029">
    <property type="protein sequence ID" value="MFD0991030.1"/>
    <property type="molecule type" value="Genomic_DNA"/>
</dbReference>
<name>A0ABW3JLM1_9FLAO</name>
<gene>
    <name evidence="1" type="ORF">ACFQ1R_13055</name>
</gene>
<evidence type="ECO:0000313" key="1">
    <source>
        <dbReference type="EMBL" id="MFD0991030.1"/>
    </source>
</evidence>
<proteinExistence type="predicted"/>
<dbReference type="Pfam" id="PF11185">
    <property type="entry name" value="DUF2971"/>
    <property type="match status" value="1"/>
</dbReference>